<evidence type="ECO:0000313" key="4">
    <source>
        <dbReference type="EMBL" id="PPC76942.1"/>
    </source>
</evidence>
<dbReference type="CDD" id="cd06971">
    <property type="entry name" value="PgpA"/>
    <property type="match status" value="1"/>
</dbReference>
<dbReference type="GO" id="GO:0006655">
    <property type="term" value="P:phosphatidylglycerol biosynthetic process"/>
    <property type="evidence" value="ECO:0007669"/>
    <property type="project" value="UniProtKB-UniPathway"/>
</dbReference>
<keyword evidence="1" id="KW-0442">Lipid degradation</keyword>
<keyword evidence="1" id="KW-0443">Lipid metabolism</keyword>
<feature type="transmembrane region" description="Helical" evidence="2">
    <location>
        <begin position="91"/>
        <end position="115"/>
    </location>
</feature>
<feature type="transmembrane region" description="Helical" evidence="2">
    <location>
        <begin position="53"/>
        <end position="71"/>
    </location>
</feature>
<proteinExistence type="predicted"/>
<evidence type="ECO:0000256" key="1">
    <source>
        <dbReference type="PIRNR" id="PIRNR006162"/>
    </source>
</evidence>
<keyword evidence="1" id="KW-0378">Hydrolase</keyword>
<comment type="caution">
    <text evidence="4">The sequence shown here is derived from an EMBL/GenBank/DDBJ whole genome shotgun (WGS) entry which is preliminary data.</text>
</comment>
<keyword evidence="1 2" id="KW-0472">Membrane</keyword>
<dbReference type="EMBL" id="PRLP01000037">
    <property type="protein sequence ID" value="PPC76942.1"/>
    <property type="molecule type" value="Genomic_DNA"/>
</dbReference>
<dbReference type="OrthoDB" id="9804091at2"/>
<dbReference type="PIRSF" id="PIRSF006162">
    <property type="entry name" value="PgpA"/>
    <property type="match status" value="1"/>
</dbReference>
<reference evidence="4 5" key="1">
    <citation type="submission" date="2018-02" db="EMBL/GenBank/DDBJ databases">
        <title>novel marine gammaproteobacteria from coastal saline agro ecosystem.</title>
        <authorList>
            <person name="Krishnan R."/>
            <person name="Ramesh Kumar N."/>
        </authorList>
    </citation>
    <scope>NUCLEOTIDE SEQUENCE [LARGE SCALE GENOMIC DNA]</scope>
    <source>
        <strain evidence="4 5">228</strain>
    </source>
</reference>
<evidence type="ECO:0000256" key="2">
    <source>
        <dbReference type="SAM" id="Phobius"/>
    </source>
</evidence>
<accession>A0A2S5KQH0</accession>
<keyword evidence="1" id="KW-1208">Phospholipid metabolism</keyword>
<dbReference type="InterPro" id="IPR026037">
    <property type="entry name" value="PgpA"/>
</dbReference>
<dbReference type="PANTHER" id="PTHR36305">
    <property type="entry name" value="PHOSPHATIDYLGLYCEROPHOSPHATASE A"/>
    <property type="match status" value="1"/>
</dbReference>
<dbReference type="SUPFAM" id="SSF101307">
    <property type="entry name" value="YutG-like"/>
    <property type="match status" value="1"/>
</dbReference>
<dbReference type="PANTHER" id="PTHR36305:SF1">
    <property type="entry name" value="PHOSPHATIDYLGLYCEROPHOSPHATASE A"/>
    <property type="match status" value="1"/>
</dbReference>
<evidence type="ECO:0000259" key="3">
    <source>
        <dbReference type="Pfam" id="PF04608"/>
    </source>
</evidence>
<keyword evidence="1" id="KW-0997">Cell inner membrane</keyword>
<evidence type="ECO:0000313" key="5">
    <source>
        <dbReference type="Proteomes" id="UP000238196"/>
    </source>
</evidence>
<keyword evidence="2" id="KW-1133">Transmembrane helix</keyword>
<keyword evidence="1" id="KW-0479">Metal-binding</keyword>
<comment type="function">
    <text evidence="1">Lipid phosphatase which dephosphorylates phosphatidylglycerophosphate (PGP) to phosphatidylglycerol (PG).</text>
</comment>
<feature type="domain" description="YutG/PgpA" evidence="3">
    <location>
        <begin position="20"/>
        <end position="156"/>
    </location>
</feature>
<feature type="transmembrane region" description="Helical" evidence="2">
    <location>
        <begin position="135"/>
        <end position="161"/>
    </location>
</feature>
<keyword evidence="1" id="KW-0460">Magnesium</keyword>
<dbReference type="Pfam" id="PF04608">
    <property type="entry name" value="PgpA"/>
    <property type="match status" value="1"/>
</dbReference>
<dbReference type="GO" id="GO:0008962">
    <property type="term" value="F:phosphatidylglycerophosphatase activity"/>
    <property type="evidence" value="ECO:0007669"/>
    <property type="project" value="UniProtKB-EC"/>
</dbReference>
<dbReference type="GO" id="GO:0005886">
    <property type="term" value="C:plasma membrane"/>
    <property type="evidence" value="ECO:0007669"/>
    <property type="project" value="UniProtKB-SubCell"/>
</dbReference>
<gene>
    <name evidence="4" type="ORF">C4K68_13040</name>
</gene>
<keyword evidence="1" id="KW-1003">Cell membrane</keyword>
<dbReference type="EC" id="3.1.3.27" evidence="1"/>
<keyword evidence="1" id="KW-0595">Phospholipid degradation</keyword>
<comment type="cofactor">
    <cofactor evidence="1">
        <name>Mg(2+)</name>
        <dbReference type="ChEBI" id="CHEBI:18420"/>
    </cofactor>
</comment>
<dbReference type="GO" id="GO:0009395">
    <property type="term" value="P:phospholipid catabolic process"/>
    <property type="evidence" value="ECO:0007669"/>
    <property type="project" value="UniProtKB-KW"/>
</dbReference>
<dbReference type="InterPro" id="IPR007686">
    <property type="entry name" value="YutG/PgpA"/>
</dbReference>
<comment type="pathway">
    <text evidence="1">Phospholipid metabolism; phosphatidylglycerol biosynthesis; phosphatidylglycerol from CDP-diacylglycerol: step 2/2.</text>
</comment>
<sequence length="164" mass="18263">MAKHYPPLPISIWRHPAHILAFGFGSGLSPKAPGTVGTLAAVPFVWLAMQYSLMPYLIILLAAALVGIYVCDKTARDLRVHDHPGIVWDEFVGYGITLIAAPDTSYALLLAFFWFRLFDIAKPWPIRVLDAKVHGGWGIMLDDIVAGLFAWVAVQLSYLLWQLF</sequence>
<dbReference type="Proteomes" id="UP000238196">
    <property type="component" value="Unassembled WGS sequence"/>
</dbReference>
<dbReference type="UniPathway" id="UPA00084">
    <property type="reaction ID" value="UER00504"/>
</dbReference>
<organism evidence="4 5">
    <name type="scientific">Proteobacteria bacterium 228</name>
    <dbReference type="NCBI Taxonomy" id="2083153"/>
    <lineage>
        <taxon>Bacteria</taxon>
        <taxon>Pseudomonadati</taxon>
        <taxon>Pseudomonadota</taxon>
    </lineage>
</organism>
<dbReference type="AlphaFoldDB" id="A0A2S5KQH0"/>
<comment type="subcellular location">
    <subcellularLocation>
        <location evidence="1">Cell inner membrane</location>
        <topology evidence="1">Multi-pass membrane protein</topology>
    </subcellularLocation>
</comment>
<dbReference type="InterPro" id="IPR036681">
    <property type="entry name" value="PgpA-like_sf"/>
</dbReference>
<protein>
    <recommendedName>
        <fullName evidence="1">Phosphatidylglycerophosphatase A</fullName>
        <ecNumber evidence="1">3.1.3.27</ecNumber>
    </recommendedName>
    <alternativeName>
        <fullName evidence="1">Phosphatidylglycerolphosphate phosphatase A</fullName>
    </alternativeName>
</protein>
<comment type="catalytic activity">
    <reaction evidence="1">
        <text>a 1,2-diacyl-sn-glycero-3-phospho-(1'-sn-glycero-3'-phosphate) + H2O = a 1,2-diacyl-sn-glycero-3-phospho-(1'-sn-glycerol) + phosphate</text>
        <dbReference type="Rhea" id="RHEA:33751"/>
        <dbReference type="ChEBI" id="CHEBI:15377"/>
        <dbReference type="ChEBI" id="CHEBI:43474"/>
        <dbReference type="ChEBI" id="CHEBI:60110"/>
        <dbReference type="ChEBI" id="CHEBI:64716"/>
        <dbReference type="EC" id="3.1.3.27"/>
    </reaction>
</comment>
<keyword evidence="1 2" id="KW-0812">Transmembrane</keyword>
<dbReference type="GO" id="GO:0046872">
    <property type="term" value="F:metal ion binding"/>
    <property type="evidence" value="ECO:0007669"/>
    <property type="project" value="UniProtKB-KW"/>
</dbReference>
<name>A0A2S5KQH0_9PROT</name>